<reference evidence="14 15" key="1">
    <citation type="journal article" date="2011" name="Proc. Natl. Acad. Sci. U.S.A.">
        <title>Niche of harmful alga Aureococcus anophagefferens revealed through ecogenomics.</title>
        <authorList>
            <person name="Gobler C.J."/>
            <person name="Berry D.L."/>
            <person name="Dyhrman S.T."/>
            <person name="Wilhelm S.W."/>
            <person name="Salamov A."/>
            <person name="Lobanov A.V."/>
            <person name="Zhang Y."/>
            <person name="Collier J.L."/>
            <person name="Wurch L.L."/>
            <person name="Kustka A.B."/>
            <person name="Dill B.D."/>
            <person name="Shah M."/>
            <person name="VerBerkmoes N.C."/>
            <person name="Kuo A."/>
            <person name="Terry A."/>
            <person name="Pangilinan J."/>
            <person name="Lindquist E.A."/>
            <person name="Lucas S."/>
            <person name="Paulsen I.T."/>
            <person name="Hattenrath-Lehmann T.K."/>
            <person name="Talmage S.C."/>
            <person name="Walker E.A."/>
            <person name="Koch F."/>
            <person name="Burson A.M."/>
            <person name="Marcoval M.A."/>
            <person name="Tang Y.Z."/>
            <person name="Lecleir G.R."/>
            <person name="Coyne K.J."/>
            <person name="Berg G.M."/>
            <person name="Bertrand E.M."/>
            <person name="Saito M.A."/>
            <person name="Gladyshev V.N."/>
            <person name="Grigoriev I.V."/>
        </authorList>
    </citation>
    <scope>NUCLEOTIDE SEQUENCE [LARGE SCALE GENOMIC DNA]</scope>
    <source>
        <strain evidence="15">CCMP 1984</strain>
    </source>
</reference>
<evidence type="ECO:0000313" key="14">
    <source>
        <dbReference type="EMBL" id="EGB04544.1"/>
    </source>
</evidence>
<organism evidence="15">
    <name type="scientific">Aureococcus anophagefferens</name>
    <name type="common">Harmful bloom alga</name>
    <dbReference type="NCBI Taxonomy" id="44056"/>
    <lineage>
        <taxon>Eukaryota</taxon>
        <taxon>Sar</taxon>
        <taxon>Stramenopiles</taxon>
        <taxon>Ochrophyta</taxon>
        <taxon>Pelagophyceae</taxon>
        <taxon>Pelagomonadales</taxon>
        <taxon>Pelagomonadaceae</taxon>
        <taxon>Aureococcus</taxon>
    </lineage>
</organism>
<dbReference type="PANTHER" id="PTHR13980:SF15">
    <property type="entry name" value="FACT COMPLEX SUBUNIT SPT16"/>
    <property type="match status" value="1"/>
</dbReference>
<dbReference type="Pfam" id="PF08512">
    <property type="entry name" value="Rttp106-like_middle"/>
    <property type="match status" value="1"/>
</dbReference>
<evidence type="ECO:0000256" key="5">
    <source>
        <dbReference type="ARBA" id="ARBA00023015"/>
    </source>
</evidence>
<gene>
    <name evidence="14" type="ORF">AURANDRAFT_55153</name>
</gene>
<dbReference type="InterPro" id="IPR011993">
    <property type="entry name" value="PH-like_dom_sf"/>
</dbReference>
<dbReference type="FunFam" id="2.30.29.30:FF:000017">
    <property type="entry name" value="FACT complex subunit SPT16"/>
    <property type="match status" value="1"/>
</dbReference>
<dbReference type="GO" id="GO:0035101">
    <property type="term" value="C:FACT complex"/>
    <property type="evidence" value="ECO:0007669"/>
    <property type="project" value="UniProtKB-UniRule"/>
</dbReference>
<name>F0YK20_AURAN</name>
<dbReference type="Gene3D" id="2.30.29.150">
    <property type="match status" value="1"/>
</dbReference>
<feature type="domain" description="FACT complex subunit SPT16 middle" evidence="12">
    <location>
        <begin position="1"/>
        <end position="134"/>
    </location>
</feature>
<evidence type="ECO:0000256" key="9">
    <source>
        <dbReference type="ARBA" id="ARBA00023242"/>
    </source>
</evidence>
<dbReference type="GeneID" id="20222487"/>
<evidence type="ECO:0000256" key="6">
    <source>
        <dbReference type="ARBA" id="ARBA00023054"/>
    </source>
</evidence>
<dbReference type="KEGG" id="aaf:AURANDRAFT_55153"/>
<keyword evidence="2 10" id="KW-0158">Chromosome</keyword>
<evidence type="ECO:0000256" key="2">
    <source>
        <dbReference type="ARBA" id="ARBA00022454"/>
    </source>
</evidence>
<dbReference type="InParanoid" id="F0YK20"/>
<dbReference type="OrthoDB" id="10251642at2759"/>
<evidence type="ECO:0000259" key="12">
    <source>
        <dbReference type="SMART" id="SM01286"/>
    </source>
</evidence>
<dbReference type="FunFam" id="2.30.29.150:FF:000004">
    <property type="entry name" value="FACT complex subunit SPT16"/>
    <property type="match status" value="1"/>
</dbReference>
<dbReference type="PANTHER" id="PTHR13980">
    <property type="entry name" value="CDC68 RELATED"/>
    <property type="match status" value="1"/>
</dbReference>
<dbReference type="Proteomes" id="UP000002729">
    <property type="component" value="Unassembled WGS sequence"/>
</dbReference>
<keyword evidence="15" id="KW-1185">Reference proteome</keyword>
<evidence type="ECO:0000256" key="8">
    <source>
        <dbReference type="ARBA" id="ARBA00023204"/>
    </source>
</evidence>
<dbReference type="Gene3D" id="2.30.29.30">
    <property type="entry name" value="Pleckstrin-homology domain (PH domain)/Phosphotyrosine-binding domain (PTB)"/>
    <property type="match status" value="1"/>
</dbReference>
<feature type="domain" description="Histone chaperone RTT106/FACT complex subunit SPT16-like middle" evidence="13">
    <location>
        <begin position="255"/>
        <end position="345"/>
    </location>
</feature>
<dbReference type="InterPro" id="IPR040258">
    <property type="entry name" value="Spt16"/>
</dbReference>
<evidence type="ECO:0000256" key="4">
    <source>
        <dbReference type="ARBA" id="ARBA00022763"/>
    </source>
</evidence>
<dbReference type="InterPro" id="IPR013953">
    <property type="entry name" value="FACT_SPT16_M"/>
</dbReference>
<dbReference type="Pfam" id="PF24824">
    <property type="entry name" value="PH_SPT16"/>
    <property type="match status" value="1"/>
</dbReference>
<dbReference type="eggNOG" id="KOG1189">
    <property type="taxonomic scope" value="Eukaryota"/>
</dbReference>
<evidence type="ECO:0000256" key="3">
    <source>
        <dbReference type="ARBA" id="ARBA00022705"/>
    </source>
</evidence>
<comment type="subunit">
    <text evidence="10">Component of the FACT complex.</text>
</comment>
<dbReference type="EMBL" id="GL833150">
    <property type="protein sequence ID" value="EGB04544.1"/>
    <property type="molecule type" value="Genomic_DNA"/>
</dbReference>
<keyword evidence="7 10" id="KW-0804">Transcription</keyword>
<evidence type="ECO:0000259" key="13">
    <source>
        <dbReference type="SMART" id="SM01287"/>
    </source>
</evidence>
<sequence>MIKNAVQPDPDRTATYLRLNLYTPGQSLAKEVATTTGKLIDQHGRTSTFIKEMLYRSREPRRLTAAYRMIQELRKRFRQHAARVAEEADLIIQEKLVKMRDQRIPRMTDLTMRPFLSGKKTTGSLEAHTNGLRFSSKKHEMVDIMYTNIQHSLFQPCECEVMVLIHFHLQNPILIGKKKTQDVQFLTEVVDASVALDGVRRSMYDPDELDEEQRERHLRKKLNEMFKEFCKKVERIAKHHHHQLEFDIPYRDLGFHGVPNREMVLIQPTVHCLVNITDTPFFVVELNHVEHVHFERCTFRSKNFDMVIILKNFEIAPLSINAVPMHELDSIQEWLTDCSITYTAYCSEIHEIDVMSLVRGDARFYQATDENDEPKPAGWQFLQADDDEEMDAEEDDGDEDYNESDDDDEDDDDDDDDEDEDEDEEDEEDEDQDEDEAAVEDEVCSSYQTLE</sequence>
<keyword evidence="5 10" id="KW-0805">Transcription regulation</keyword>
<dbReference type="Gene3D" id="2.30.29.210">
    <property type="entry name" value="FACT complex subunit Spt16p/Cdc68p"/>
    <property type="match status" value="1"/>
</dbReference>
<dbReference type="AlphaFoldDB" id="F0YK20"/>
<keyword evidence="6" id="KW-0175">Coiled coil</keyword>
<keyword evidence="9 10" id="KW-0539">Nucleus</keyword>
<dbReference type="RefSeq" id="XP_009040796.1">
    <property type="nucleotide sequence ID" value="XM_009042548.1"/>
</dbReference>
<keyword evidence="3 10" id="KW-0235">DNA replication</keyword>
<dbReference type="Pfam" id="PF08644">
    <property type="entry name" value="SPT16"/>
    <property type="match status" value="1"/>
</dbReference>
<dbReference type="InterPro" id="IPR013719">
    <property type="entry name" value="RTT106/SPT16-like_middle_dom"/>
</dbReference>
<evidence type="ECO:0000256" key="11">
    <source>
        <dbReference type="SAM" id="MobiDB-lite"/>
    </source>
</evidence>
<comment type="function">
    <text evidence="10">Component of the FACT complex, a general chromatin factor that acts to reorganize nucleosomes. The FACT complex is involved in multiple processes that require DNA as a template such as mRNA elongation, DNA replication and DNA repair. During transcription elongation the FACT complex acts as a histone chaperone that both destabilizes and restores nucleosomal structure. It facilitates the passage of RNA polymerase II and transcription by promoting the dissociation of one histone H2A-H2B dimer from the nucleosome, then subsequently promotes the reestablishment of the nucleosome following the passage of RNA polymerase II.</text>
</comment>
<dbReference type="GO" id="GO:0006281">
    <property type="term" value="P:DNA repair"/>
    <property type="evidence" value="ECO:0007669"/>
    <property type="project" value="UniProtKB-UniRule"/>
</dbReference>
<keyword evidence="4 10" id="KW-0227">DNA damage</keyword>
<accession>F0YK20</accession>
<dbReference type="SMART" id="SM01286">
    <property type="entry name" value="SPT16"/>
    <property type="match status" value="1"/>
</dbReference>
<comment type="similarity">
    <text evidence="1 10">Belongs to the peptidase M24 family. SPT16 subfamily.</text>
</comment>
<protein>
    <recommendedName>
        <fullName evidence="10">FACT complex subunit</fullName>
    </recommendedName>
</protein>
<feature type="compositionally biased region" description="Acidic residues" evidence="11">
    <location>
        <begin position="385"/>
        <end position="443"/>
    </location>
</feature>
<dbReference type="GO" id="GO:0006260">
    <property type="term" value="P:DNA replication"/>
    <property type="evidence" value="ECO:0007669"/>
    <property type="project" value="UniProtKB-KW"/>
</dbReference>
<dbReference type="SMART" id="SM01287">
    <property type="entry name" value="Rtt106"/>
    <property type="match status" value="1"/>
</dbReference>
<comment type="subcellular location">
    <subcellularLocation>
        <location evidence="10">Nucleus</location>
    </subcellularLocation>
    <subcellularLocation>
        <location evidence="10">Chromosome</location>
    </subcellularLocation>
</comment>
<dbReference type="GO" id="GO:0031491">
    <property type="term" value="F:nucleosome binding"/>
    <property type="evidence" value="ECO:0007669"/>
    <property type="project" value="TreeGrafter"/>
</dbReference>
<evidence type="ECO:0000313" key="15">
    <source>
        <dbReference type="Proteomes" id="UP000002729"/>
    </source>
</evidence>
<keyword evidence="8 10" id="KW-0234">DNA repair</keyword>
<proteinExistence type="inferred from homology"/>
<dbReference type="InterPro" id="IPR056595">
    <property type="entry name" value="Fact-SPT16_PH"/>
</dbReference>
<evidence type="ECO:0000256" key="10">
    <source>
        <dbReference type="RuleBase" id="RU367052"/>
    </source>
</evidence>
<feature type="region of interest" description="Disordered" evidence="11">
    <location>
        <begin position="385"/>
        <end position="451"/>
    </location>
</feature>
<evidence type="ECO:0000256" key="7">
    <source>
        <dbReference type="ARBA" id="ARBA00023163"/>
    </source>
</evidence>
<dbReference type="OMA" id="EEDDQYQ"/>
<dbReference type="GO" id="GO:0006368">
    <property type="term" value="P:transcription elongation by RNA polymerase II"/>
    <property type="evidence" value="ECO:0007669"/>
    <property type="project" value="TreeGrafter"/>
</dbReference>
<evidence type="ECO:0000256" key="1">
    <source>
        <dbReference type="ARBA" id="ARBA00010779"/>
    </source>
</evidence>